<dbReference type="InterPro" id="IPR024949">
    <property type="entry name" value="Bet_v_I_allergen"/>
</dbReference>
<evidence type="ECO:0000256" key="1">
    <source>
        <dbReference type="ARBA" id="ARBA00009744"/>
    </source>
</evidence>
<dbReference type="Proteomes" id="UP000594263">
    <property type="component" value="Unplaced"/>
</dbReference>
<feature type="domain" description="Bet v I/Major latex protein" evidence="2">
    <location>
        <begin position="1"/>
        <end position="155"/>
    </location>
</feature>
<evidence type="ECO:0000313" key="4">
    <source>
        <dbReference type="Proteomes" id="UP000594263"/>
    </source>
</evidence>
<reference evidence="3" key="1">
    <citation type="submission" date="2021-01" db="UniProtKB">
        <authorList>
            <consortium name="EnsemblPlants"/>
        </authorList>
    </citation>
    <scope>IDENTIFICATION</scope>
</reference>
<dbReference type="GO" id="GO:0009738">
    <property type="term" value="P:abscisic acid-activated signaling pathway"/>
    <property type="evidence" value="ECO:0007669"/>
    <property type="project" value="InterPro"/>
</dbReference>
<dbReference type="Gene3D" id="3.30.530.20">
    <property type="match status" value="1"/>
</dbReference>
<dbReference type="GO" id="GO:0005634">
    <property type="term" value="C:nucleus"/>
    <property type="evidence" value="ECO:0007669"/>
    <property type="project" value="TreeGrafter"/>
</dbReference>
<evidence type="ECO:0000313" key="3">
    <source>
        <dbReference type="EnsemblPlants" id="Kaladp0069s0052.1.v1.1.CDS.1"/>
    </source>
</evidence>
<dbReference type="GO" id="GO:0010427">
    <property type="term" value="F:abscisic acid binding"/>
    <property type="evidence" value="ECO:0007669"/>
    <property type="project" value="InterPro"/>
</dbReference>
<organism evidence="3 4">
    <name type="scientific">Kalanchoe fedtschenkoi</name>
    <name type="common">Lavender scallops</name>
    <name type="synonym">South American air plant</name>
    <dbReference type="NCBI Taxonomy" id="63787"/>
    <lineage>
        <taxon>Eukaryota</taxon>
        <taxon>Viridiplantae</taxon>
        <taxon>Streptophyta</taxon>
        <taxon>Embryophyta</taxon>
        <taxon>Tracheophyta</taxon>
        <taxon>Spermatophyta</taxon>
        <taxon>Magnoliopsida</taxon>
        <taxon>eudicotyledons</taxon>
        <taxon>Gunneridae</taxon>
        <taxon>Pentapetalae</taxon>
        <taxon>Saxifragales</taxon>
        <taxon>Crassulaceae</taxon>
        <taxon>Kalanchoe</taxon>
    </lineage>
</organism>
<accession>A0A7N0UKD3</accession>
<dbReference type="OMA" id="ITPIRLF"/>
<dbReference type="Gramene" id="Kaladp0069s0052.1.v1.1">
    <property type="protein sequence ID" value="Kaladp0069s0052.1.v1.1.CDS.1"/>
    <property type="gene ID" value="Kaladp0069s0052.v1.1"/>
</dbReference>
<dbReference type="CDD" id="cd07816">
    <property type="entry name" value="Bet_v1-like"/>
    <property type="match status" value="1"/>
</dbReference>
<dbReference type="SUPFAM" id="SSF55961">
    <property type="entry name" value="Bet v1-like"/>
    <property type="match status" value="1"/>
</dbReference>
<evidence type="ECO:0000259" key="2">
    <source>
        <dbReference type="Pfam" id="PF00407"/>
    </source>
</evidence>
<dbReference type="PANTHER" id="PTHR31213">
    <property type="entry name" value="OS08G0374000 PROTEIN-RELATED"/>
    <property type="match status" value="1"/>
</dbReference>
<dbReference type="InterPro" id="IPR050279">
    <property type="entry name" value="Plant_def-hormone_signal"/>
</dbReference>
<dbReference type="GO" id="GO:0005737">
    <property type="term" value="C:cytoplasm"/>
    <property type="evidence" value="ECO:0007669"/>
    <property type="project" value="TreeGrafter"/>
</dbReference>
<sequence>MGVKSFTEENTSPVAASRLFSALIVDSGKLIPQLLPHIVKGVDVIQGDGGAGTIEKVHFTDGFKFSYVKHRINELDEKNRVCKYEMVEGGPLGEKLEKIGYEVKIEASGDGGSVCKMTSIYYSNGEFEVDEEEIKEGKETAIGIYKVIEGYLLNNPQVYA</sequence>
<dbReference type="GO" id="GO:0004864">
    <property type="term" value="F:protein phosphatase inhibitor activity"/>
    <property type="evidence" value="ECO:0007669"/>
    <property type="project" value="InterPro"/>
</dbReference>
<keyword evidence="4" id="KW-1185">Reference proteome</keyword>
<dbReference type="GO" id="GO:0038023">
    <property type="term" value="F:signaling receptor activity"/>
    <property type="evidence" value="ECO:0007669"/>
    <property type="project" value="InterPro"/>
</dbReference>
<dbReference type="InterPro" id="IPR023393">
    <property type="entry name" value="START-like_dom_sf"/>
</dbReference>
<comment type="similarity">
    <text evidence="1">Belongs to the BetVI family.</text>
</comment>
<dbReference type="AlphaFoldDB" id="A0A7N0UKD3"/>
<name>A0A7N0UKD3_KALFE</name>
<dbReference type="PRINTS" id="PR00634">
    <property type="entry name" value="BETALLERGEN"/>
</dbReference>
<proteinExistence type="inferred from homology"/>
<dbReference type="EnsemblPlants" id="Kaladp0069s0052.1.v1.1">
    <property type="protein sequence ID" value="Kaladp0069s0052.1.v1.1.CDS.1"/>
    <property type="gene ID" value="Kaladp0069s0052.v1.1"/>
</dbReference>
<protein>
    <recommendedName>
        <fullName evidence="2">Bet v I/Major latex protein domain-containing protein</fullName>
    </recommendedName>
</protein>
<dbReference type="GO" id="GO:0006952">
    <property type="term" value="P:defense response"/>
    <property type="evidence" value="ECO:0007669"/>
    <property type="project" value="InterPro"/>
</dbReference>
<dbReference type="PANTHER" id="PTHR31213:SF192">
    <property type="entry name" value="MAJOR ALLERGEN PRU AR 1-LIKE"/>
    <property type="match status" value="1"/>
</dbReference>
<dbReference type="FunFam" id="3.30.530.20:FF:000007">
    <property type="entry name" value="Major pollen allergen Bet v 1-A"/>
    <property type="match status" value="1"/>
</dbReference>
<dbReference type="InterPro" id="IPR000916">
    <property type="entry name" value="Bet_v_I/MLP"/>
</dbReference>
<dbReference type="Pfam" id="PF00407">
    <property type="entry name" value="Bet_v_1"/>
    <property type="match status" value="1"/>
</dbReference>